<organism evidence="1">
    <name type="scientific">bioreactor metagenome</name>
    <dbReference type="NCBI Taxonomy" id="1076179"/>
    <lineage>
        <taxon>unclassified sequences</taxon>
        <taxon>metagenomes</taxon>
        <taxon>ecological metagenomes</taxon>
    </lineage>
</organism>
<name>A0A644VY77_9ZZZZ</name>
<dbReference type="AlphaFoldDB" id="A0A644VY77"/>
<dbReference type="EMBL" id="VSSQ01000506">
    <property type="protein sequence ID" value="MPL96371.1"/>
    <property type="molecule type" value="Genomic_DNA"/>
</dbReference>
<reference evidence="1" key="1">
    <citation type="submission" date="2019-08" db="EMBL/GenBank/DDBJ databases">
        <authorList>
            <person name="Kucharzyk K."/>
            <person name="Murdoch R.W."/>
            <person name="Higgins S."/>
            <person name="Loffler F."/>
        </authorList>
    </citation>
    <scope>NUCLEOTIDE SEQUENCE</scope>
</reference>
<proteinExistence type="predicted"/>
<sequence length="220" mass="25402">MCAVEKIIEIPESVRFFFSDNNRTRLLEFDKSSVPPPPFEFAEVLQFYKAKRNVIFCKMDLFKFMGDVFQKVWLPVLEGAFSPQKVKDLSFKGTEELFSPDSVWGSKYHALYWYFTPKDFENVQLCVGCYVSISDNGFKICICVYLYNVVEGGGLEGVSDLRLDEFWVQSDTNKTEYCLDKAICPNLEGKNSLDIFELVEKAGQAVQAIREYFESHRDKS</sequence>
<evidence type="ECO:0000313" key="1">
    <source>
        <dbReference type="EMBL" id="MPL96371.1"/>
    </source>
</evidence>
<accession>A0A644VY77</accession>
<protein>
    <submittedName>
        <fullName evidence="1">Uncharacterized protein</fullName>
    </submittedName>
</protein>
<comment type="caution">
    <text evidence="1">The sequence shown here is derived from an EMBL/GenBank/DDBJ whole genome shotgun (WGS) entry which is preliminary data.</text>
</comment>
<gene>
    <name evidence="1" type="ORF">SDC9_42549</name>
</gene>